<name>A0A942YJ45_9BACI</name>
<dbReference type="SUPFAM" id="SSF53850">
    <property type="entry name" value="Periplasmic binding protein-like II"/>
    <property type="match status" value="1"/>
</dbReference>
<evidence type="ECO:0000256" key="1">
    <source>
        <dbReference type="ARBA" id="ARBA00023125"/>
    </source>
</evidence>
<evidence type="ECO:0000259" key="3">
    <source>
        <dbReference type="Pfam" id="PF12793"/>
    </source>
</evidence>
<dbReference type="InterPro" id="IPR025370">
    <property type="entry name" value="SgrR_HTH_N"/>
</dbReference>
<dbReference type="AlphaFoldDB" id="A0A942YJ45"/>
<protein>
    <submittedName>
        <fullName evidence="4">SgrR family transcriptional regulator</fullName>
    </submittedName>
</protein>
<dbReference type="PANTHER" id="PTHR30290">
    <property type="entry name" value="PERIPLASMIC BINDING COMPONENT OF ABC TRANSPORTER"/>
    <property type="match status" value="1"/>
</dbReference>
<dbReference type="Gene3D" id="3.10.105.10">
    <property type="entry name" value="Dipeptide-binding Protein, Domain 3"/>
    <property type="match status" value="1"/>
</dbReference>
<evidence type="ECO:0000313" key="4">
    <source>
        <dbReference type="EMBL" id="MBS4196011.1"/>
    </source>
</evidence>
<evidence type="ECO:0000259" key="2">
    <source>
        <dbReference type="Pfam" id="PF00496"/>
    </source>
</evidence>
<proteinExistence type="predicted"/>
<dbReference type="GO" id="GO:1904680">
    <property type="term" value="F:peptide transmembrane transporter activity"/>
    <property type="evidence" value="ECO:0007669"/>
    <property type="project" value="TreeGrafter"/>
</dbReference>
<dbReference type="GO" id="GO:0015833">
    <property type="term" value="P:peptide transport"/>
    <property type="evidence" value="ECO:0007669"/>
    <property type="project" value="TreeGrafter"/>
</dbReference>
<feature type="domain" description="Solute-binding protein family 5" evidence="2">
    <location>
        <begin position="175"/>
        <end position="471"/>
    </location>
</feature>
<dbReference type="InterPro" id="IPR039424">
    <property type="entry name" value="SBP_5"/>
</dbReference>
<dbReference type="Gene3D" id="3.40.190.10">
    <property type="entry name" value="Periplasmic binding protein-like II"/>
    <property type="match status" value="1"/>
</dbReference>
<dbReference type="RefSeq" id="WP_213125178.1">
    <property type="nucleotide sequence ID" value="NZ_JAGYPG010000002.1"/>
</dbReference>
<organism evidence="4 5">
    <name type="scientific">Lederbergia citri</name>
    <dbReference type="NCBI Taxonomy" id="2833580"/>
    <lineage>
        <taxon>Bacteria</taxon>
        <taxon>Bacillati</taxon>
        <taxon>Bacillota</taxon>
        <taxon>Bacilli</taxon>
        <taxon>Bacillales</taxon>
        <taxon>Bacillaceae</taxon>
        <taxon>Lederbergia</taxon>
    </lineage>
</organism>
<reference evidence="4 5" key="1">
    <citation type="submission" date="2021-05" db="EMBL/GenBank/DDBJ databases">
        <title>Novel Bacillus species.</title>
        <authorList>
            <person name="Liu G."/>
        </authorList>
    </citation>
    <scope>NUCLEOTIDE SEQUENCE [LARGE SCALE GENOMIC DNA]</scope>
    <source>
        <strain evidence="5">FJAT-49780</strain>
    </source>
</reference>
<keyword evidence="5" id="KW-1185">Reference proteome</keyword>
<accession>A0A942YJ45</accession>
<dbReference type="GO" id="GO:0003677">
    <property type="term" value="F:DNA binding"/>
    <property type="evidence" value="ECO:0007669"/>
    <property type="project" value="UniProtKB-KW"/>
</dbReference>
<dbReference type="Pfam" id="PF00496">
    <property type="entry name" value="SBP_bac_5"/>
    <property type="match status" value="1"/>
</dbReference>
<comment type="caution">
    <text evidence="4">The sequence shown here is derived from an EMBL/GenBank/DDBJ whole genome shotgun (WGS) entry which is preliminary data.</text>
</comment>
<dbReference type="PANTHER" id="PTHR30290:SF72">
    <property type="entry name" value="HTH-TYPE TRANSCRIPTIONAL REGULATOR SGRR"/>
    <property type="match status" value="1"/>
</dbReference>
<keyword evidence="1" id="KW-0238">DNA-binding</keyword>
<evidence type="ECO:0000313" key="5">
    <source>
        <dbReference type="Proteomes" id="UP000681414"/>
    </source>
</evidence>
<dbReference type="Pfam" id="PF12793">
    <property type="entry name" value="SgrR_N"/>
    <property type="match status" value="1"/>
</dbReference>
<dbReference type="InterPro" id="IPR000914">
    <property type="entry name" value="SBP_5_dom"/>
</dbReference>
<gene>
    <name evidence="4" type="ORF">KHA97_13170</name>
</gene>
<sequence length="600" mass="69722">MLANDFIALWRSFTDTRENEPYPISMDTLSELWFCTTRNAKLIVTKMVQLGWVEFIPGRGRGNRSTLTFKKSLQDILYDKAVQLVKDGELKEALEQIQLYGEGTNVKERIMAWLSDYFGYNVEDNEDDRIEILRFPIFRPITTLDPACIYYELDAHMASQIYNTLLDYDRSSNQLKGMLAHHWETNKDQTKWVFYLRKGVLFHHGKELKAEDVVYTFNRLRNTPHKWLVRQIKDMIIHSDFTVQINLNSPNYLFLSNLTYTPMSILPADMPNEAFPICPSGTGPFKVVENTSKTCILEAFSSHFFGRPQLDRIEISRMPNNEKILNLEKQDIEKLLVNHDEGANYEDDSWKVQEEIYAGSSLLTMNLLKNGPQKSLYFRKAFHRLIDRSKMISVLGEPRLYPSNGFQLRGLPSVIDREHNSSEVEPLLQKSGYAGEPIQLYCYERHELDANWLKDECLKFGINLVVNVVNWDEMAQIELIKRADCILFEVLLGDEVISQIHDFQYANSFLRIHLGDELAEKVDLKIDEVLQEPEASLRENKLLEIEHIIKEHYAVIFLVHKKLGTAFHPSVQGVHMNSRGWVDFKDIWFKPEGVKASLVE</sequence>
<feature type="domain" description="Transcriptional regulator SgrR N-terminal HTH" evidence="3">
    <location>
        <begin position="3"/>
        <end position="98"/>
    </location>
</feature>
<dbReference type="EMBL" id="JAGYPG010000002">
    <property type="protein sequence ID" value="MBS4196011.1"/>
    <property type="molecule type" value="Genomic_DNA"/>
</dbReference>
<dbReference type="Proteomes" id="UP000681414">
    <property type="component" value="Unassembled WGS sequence"/>
</dbReference>